<name>A0ABY1Q235_9SPHN</name>
<reference evidence="1 2" key="1">
    <citation type="submission" date="2017-05" db="EMBL/GenBank/DDBJ databases">
        <authorList>
            <person name="Varghese N."/>
            <person name="Submissions S."/>
        </authorList>
    </citation>
    <scope>NUCLEOTIDE SEQUENCE [LARGE SCALE GENOMIC DNA]</scope>
    <source>
        <strain evidence="1 2">SM16</strain>
    </source>
</reference>
<protein>
    <submittedName>
        <fullName evidence="1">Uncharacterized protein</fullName>
    </submittedName>
</protein>
<evidence type="ECO:0000313" key="2">
    <source>
        <dbReference type="Proteomes" id="UP001157910"/>
    </source>
</evidence>
<dbReference type="Proteomes" id="UP001157910">
    <property type="component" value="Unassembled WGS sequence"/>
</dbReference>
<organism evidence="1 2">
    <name type="scientific">Novosphingobium panipatense</name>
    <dbReference type="NCBI Taxonomy" id="428991"/>
    <lineage>
        <taxon>Bacteria</taxon>
        <taxon>Pseudomonadati</taxon>
        <taxon>Pseudomonadota</taxon>
        <taxon>Alphaproteobacteria</taxon>
        <taxon>Sphingomonadales</taxon>
        <taxon>Sphingomonadaceae</taxon>
        <taxon>Novosphingobium</taxon>
    </lineage>
</organism>
<dbReference type="EMBL" id="FXUI01000001">
    <property type="protein sequence ID" value="SMP54212.1"/>
    <property type="molecule type" value="Genomic_DNA"/>
</dbReference>
<accession>A0ABY1Q235</accession>
<evidence type="ECO:0000313" key="1">
    <source>
        <dbReference type="EMBL" id="SMP54212.1"/>
    </source>
</evidence>
<proteinExistence type="predicted"/>
<dbReference type="RefSeq" id="WP_283405065.1">
    <property type="nucleotide sequence ID" value="NZ_FXUI01000001.1"/>
</dbReference>
<gene>
    <name evidence="1" type="ORF">SAMN06296065_101533</name>
</gene>
<sequence>MIEQAGGPLPIRFFTIIVKVSAVDSRFPGGRETFVGTYHPASFNGALYCLRSMGPESVDWHLTRLEAAGVNLGADAALADMMHGPDVECPGIIFVCEGEWPNARWTVDVDPATSVM</sequence>
<keyword evidence="2" id="KW-1185">Reference proteome</keyword>
<comment type="caution">
    <text evidence="1">The sequence shown here is derived from an EMBL/GenBank/DDBJ whole genome shotgun (WGS) entry which is preliminary data.</text>
</comment>